<name>A0A221P2G7_9ACTN</name>
<evidence type="ECO:0000313" key="3">
    <source>
        <dbReference type="Proteomes" id="UP000031501"/>
    </source>
</evidence>
<feature type="region of interest" description="Disordered" evidence="1">
    <location>
        <begin position="1"/>
        <end position="21"/>
    </location>
</feature>
<dbReference type="OrthoDB" id="4258635at2"/>
<proteinExistence type="predicted"/>
<dbReference type="Proteomes" id="UP000031501">
    <property type="component" value="Chromosome"/>
</dbReference>
<dbReference type="STRING" id="1355015.LK06_021490"/>
<dbReference type="EMBL" id="CP022433">
    <property type="protein sequence ID" value="ASN26344.1"/>
    <property type="molecule type" value="Genomic_DNA"/>
</dbReference>
<gene>
    <name evidence="2" type="ORF">LK07_22645</name>
</gene>
<dbReference type="RefSeq" id="WP_043433755.1">
    <property type="nucleotide sequence ID" value="NZ_CP021080.1"/>
</dbReference>
<keyword evidence="3" id="KW-1185">Reference proteome</keyword>
<dbReference type="AlphaFoldDB" id="A0A221P2G7"/>
<organism evidence="2 3">
    <name type="scientific">Streptomyces pluripotens</name>
    <dbReference type="NCBI Taxonomy" id="1355015"/>
    <lineage>
        <taxon>Bacteria</taxon>
        <taxon>Bacillati</taxon>
        <taxon>Actinomycetota</taxon>
        <taxon>Actinomycetes</taxon>
        <taxon>Kitasatosporales</taxon>
        <taxon>Streptomycetaceae</taxon>
        <taxon>Streptomyces</taxon>
    </lineage>
</organism>
<protein>
    <submittedName>
        <fullName evidence="2">Uncharacterized protein</fullName>
    </submittedName>
</protein>
<sequence>MVQMPVPEHDEPEGEPLAERPEVISYRSTTNPQIAVEWRRVKWSKEERLRLARILFKGLPGFEEPPVR</sequence>
<reference evidence="2 3" key="1">
    <citation type="submission" date="2017-07" db="EMBL/GenBank/DDBJ databases">
        <title>Genome sequence of Streptomyces pluripotens MUSC 137T.</title>
        <authorList>
            <person name="Ser H.-L."/>
            <person name="Lee L.-H."/>
        </authorList>
    </citation>
    <scope>NUCLEOTIDE SEQUENCE [LARGE SCALE GENOMIC DNA]</scope>
    <source>
        <strain evidence="2 3">MUSC 137</strain>
    </source>
</reference>
<dbReference type="KEGG" id="splu:LK06_021490"/>
<accession>A0A221P2G7</accession>
<evidence type="ECO:0000313" key="2">
    <source>
        <dbReference type="EMBL" id="ASN26344.1"/>
    </source>
</evidence>
<evidence type="ECO:0000256" key="1">
    <source>
        <dbReference type="SAM" id="MobiDB-lite"/>
    </source>
</evidence>